<evidence type="ECO:0008006" key="9">
    <source>
        <dbReference type="Google" id="ProtNLM"/>
    </source>
</evidence>
<dbReference type="GO" id="GO:0033013">
    <property type="term" value="P:tetrapyrrole metabolic process"/>
    <property type="evidence" value="ECO:0007669"/>
    <property type="project" value="UniProtKB-ARBA"/>
</dbReference>
<proteinExistence type="inferred from homology"/>
<dbReference type="Proteomes" id="UP000530660">
    <property type="component" value="Unassembled WGS sequence"/>
</dbReference>
<feature type="transmembrane region" description="Helical" evidence="6">
    <location>
        <begin position="129"/>
        <end position="149"/>
    </location>
</feature>
<evidence type="ECO:0000256" key="2">
    <source>
        <dbReference type="ARBA" id="ARBA00007524"/>
    </source>
</evidence>
<dbReference type="OrthoDB" id="8841220at2759"/>
<dbReference type="FunFam" id="1.20.1260.100:FF:000001">
    <property type="entry name" value="translocator protein 2"/>
    <property type="match status" value="1"/>
</dbReference>
<comment type="subcellular location">
    <subcellularLocation>
        <location evidence="1">Membrane</location>
        <topology evidence="1">Multi-pass membrane protein</topology>
    </subcellularLocation>
</comment>
<keyword evidence="5 6" id="KW-0472">Membrane</keyword>
<feature type="transmembrane region" description="Helical" evidence="6">
    <location>
        <begin position="31"/>
        <end position="51"/>
    </location>
</feature>
<sequence>MDALRDKWSDWFAREEGSAGLAGILSTKESFLYAAAAAAVVAGSTALDSFVTYREKRQKGGEGVKQGNGSINEATSPATDSWYRSLRKPWYHPPNWVFPAVWIPLKVLQTGALYLLWTTEDVSLYKKAAATGLYLVHVGLGTLWNRLFFGKHKIRKSLYAMTGFCTTLAGTIGVFWTINPKAAIMLAPTQVWATIAALLNYQSWALNPEMDVDG</sequence>
<dbReference type="GO" id="GO:0016020">
    <property type="term" value="C:membrane"/>
    <property type="evidence" value="ECO:0007669"/>
    <property type="project" value="UniProtKB-SubCell"/>
</dbReference>
<dbReference type="AlphaFoldDB" id="A0A7J7IKF3"/>
<evidence type="ECO:0000256" key="1">
    <source>
        <dbReference type="ARBA" id="ARBA00004141"/>
    </source>
</evidence>
<dbReference type="CDD" id="cd15904">
    <property type="entry name" value="TSPO_MBR"/>
    <property type="match status" value="1"/>
</dbReference>
<organism evidence="7 8">
    <name type="scientific">Cyanidiococcus yangmingshanensis</name>
    <dbReference type="NCBI Taxonomy" id="2690220"/>
    <lineage>
        <taxon>Eukaryota</taxon>
        <taxon>Rhodophyta</taxon>
        <taxon>Bangiophyceae</taxon>
        <taxon>Cyanidiales</taxon>
        <taxon>Cyanidiaceae</taxon>
        <taxon>Cyanidiococcus</taxon>
    </lineage>
</organism>
<feature type="transmembrane region" description="Helical" evidence="6">
    <location>
        <begin position="158"/>
        <end position="176"/>
    </location>
</feature>
<reference evidence="7 8" key="1">
    <citation type="journal article" date="2020" name="J. Phycol.">
        <title>Comparative genome analysis reveals Cyanidiococcus gen. nov., a new extremophilic red algal genus sister to Cyanidioschyzon (Cyanidioschyzonaceae, Rhodophyta).</title>
        <authorList>
            <person name="Liu S.-L."/>
            <person name="Chiang Y.-R."/>
            <person name="Yoon H.S."/>
            <person name="Fu H.-Y."/>
        </authorList>
    </citation>
    <scope>NUCLEOTIDE SEQUENCE [LARGE SCALE GENOMIC DNA]</scope>
    <source>
        <strain evidence="7 8">THAL066</strain>
    </source>
</reference>
<keyword evidence="3 6" id="KW-0812">Transmembrane</keyword>
<evidence type="ECO:0000256" key="3">
    <source>
        <dbReference type="ARBA" id="ARBA00022692"/>
    </source>
</evidence>
<dbReference type="PANTHER" id="PTHR10057">
    <property type="entry name" value="PERIPHERAL-TYPE BENZODIAZEPINE RECEPTOR"/>
    <property type="match status" value="1"/>
</dbReference>
<feature type="transmembrane region" description="Helical" evidence="6">
    <location>
        <begin position="96"/>
        <end position="117"/>
    </location>
</feature>
<accession>A0A7J7IKF3</accession>
<keyword evidence="8" id="KW-1185">Reference proteome</keyword>
<comment type="similarity">
    <text evidence="2">Belongs to the TspO/BZRP family.</text>
</comment>
<protein>
    <recommendedName>
        <fullName evidence="9">Translocator protein</fullName>
    </recommendedName>
</protein>
<dbReference type="Pfam" id="PF03073">
    <property type="entry name" value="TspO_MBR"/>
    <property type="match status" value="1"/>
</dbReference>
<dbReference type="EMBL" id="VWRR01000007">
    <property type="protein sequence ID" value="KAF6003210.1"/>
    <property type="molecule type" value="Genomic_DNA"/>
</dbReference>
<keyword evidence="4 6" id="KW-1133">Transmembrane helix</keyword>
<evidence type="ECO:0000256" key="6">
    <source>
        <dbReference type="SAM" id="Phobius"/>
    </source>
</evidence>
<dbReference type="Gene3D" id="1.20.1260.100">
    <property type="entry name" value="TspO/MBR protein"/>
    <property type="match status" value="1"/>
</dbReference>
<evidence type="ECO:0000256" key="4">
    <source>
        <dbReference type="ARBA" id="ARBA00022989"/>
    </source>
</evidence>
<name>A0A7J7IKF3_9RHOD</name>
<dbReference type="PANTHER" id="PTHR10057:SF0">
    <property type="entry name" value="TRANSLOCATOR PROTEIN"/>
    <property type="match status" value="1"/>
</dbReference>
<dbReference type="InterPro" id="IPR038330">
    <property type="entry name" value="TspO/MBR-related_sf"/>
</dbReference>
<gene>
    <name evidence="7" type="ORF">F1559_001134</name>
</gene>
<evidence type="ECO:0000313" key="7">
    <source>
        <dbReference type="EMBL" id="KAF6003210.1"/>
    </source>
</evidence>
<dbReference type="InterPro" id="IPR004307">
    <property type="entry name" value="TspO_MBR"/>
</dbReference>
<comment type="caution">
    <text evidence="7">The sequence shown here is derived from an EMBL/GenBank/DDBJ whole genome shotgun (WGS) entry which is preliminary data.</text>
</comment>
<evidence type="ECO:0000256" key="5">
    <source>
        <dbReference type="ARBA" id="ARBA00023136"/>
    </source>
</evidence>
<evidence type="ECO:0000313" key="8">
    <source>
        <dbReference type="Proteomes" id="UP000530660"/>
    </source>
</evidence>